<sequence>MEEVGCSSLVRVLSVLVAEADLVHLLYRRCDGDVLIYLRVVFSDGVLRFPARCRRNGFSYVGVVCDSVDGHE</sequence>
<dbReference type="Proteomes" id="UP000501690">
    <property type="component" value="Linkage Group LG7"/>
</dbReference>
<name>A0A4D6MDM3_VIGUN</name>
<dbReference type="AlphaFoldDB" id="A0A4D6MDM3"/>
<gene>
    <name evidence="1" type="ORF">DEO72_LG7g835</name>
</gene>
<reference evidence="1 2" key="1">
    <citation type="submission" date="2019-04" db="EMBL/GenBank/DDBJ databases">
        <title>An improved genome assembly and genetic linkage map for asparagus bean, Vigna unguiculata ssp. sesquipedialis.</title>
        <authorList>
            <person name="Xia Q."/>
            <person name="Zhang R."/>
            <person name="Dong Y."/>
        </authorList>
    </citation>
    <scope>NUCLEOTIDE SEQUENCE [LARGE SCALE GENOMIC DNA]</scope>
    <source>
        <tissue evidence="1">Leaf</tissue>
    </source>
</reference>
<dbReference type="EMBL" id="CP039351">
    <property type="protein sequence ID" value="QCD99552.1"/>
    <property type="molecule type" value="Genomic_DNA"/>
</dbReference>
<proteinExistence type="predicted"/>
<keyword evidence="2" id="KW-1185">Reference proteome</keyword>
<evidence type="ECO:0000313" key="2">
    <source>
        <dbReference type="Proteomes" id="UP000501690"/>
    </source>
</evidence>
<organism evidence="1 2">
    <name type="scientific">Vigna unguiculata</name>
    <name type="common">Cowpea</name>
    <dbReference type="NCBI Taxonomy" id="3917"/>
    <lineage>
        <taxon>Eukaryota</taxon>
        <taxon>Viridiplantae</taxon>
        <taxon>Streptophyta</taxon>
        <taxon>Embryophyta</taxon>
        <taxon>Tracheophyta</taxon>
        <taxon>Spermatophyta</taxon>
        <taxon>Magnoliopsida</taxon>
        <taxon>eudicotyledons</taxon>
        <taxon>Gunneridae</taxon>
        <taxon>Pentapetalae</taxon>
        <taxon>rosids</taxon>
        <taxon>fabids</taxon>
        <taxon>Fabales</taxon>
        <taxon>Fabaceae</taxon>
        <taxon>Papilionoideae</taxon>
        <taxon>50 kb inversion clade</taxon>
        <taxon>NPAAA clade</taxon>
        <taxon>indigoferoid/millettioid clade</taxon>
        <taxon>Phaseoleae</taxon>
        <taxon>Vigna</taxon>
    </lineage>
</organism>
<protein>
    <submittedName>
        <fullName evidence="1">Uncharacterized protein</fullName>
    </submittedName>
</protein>
<evidence type="ECO:0000313" key="1">
    <source>
        <dbReference type="EMBL" id="QCD99552.1"/>
    </source>
</evidence>
<accession>A0A4D6MDM3</accession>